<dbReference type="SMART" id="SM00184">
    <property type="entry name" value="RING"/>
    <property type="match status" value="1"/>
</dbReference>
<keyword evidence="6" id="KW-0808">Transferase</keyword>
<keyword evidence="14 17" id="KW-0472">Membrane</keyword>
<dbReference type="GO" id="GO:0005789">
    <property type="term" value="C:endoplasmic reticulum membrane"/>
    <property type="evidence" value="ECO:0007669"/>
    <property type="project" value="UniProtKB-SubCell"/>
</dbReference>
<dbReference type="EMBL" id="FLQV01000728">
    <property type="protein sequence ID" value="SBS97597.1"/>
    <property type="molecule type" value="Genomic_DNA"/>
</dbReference>
<protein>
    <recommendedName>
        <fullName evidence="5">RING-type E3 ubiquitin transferase</fullName>
        <ecNumber evidence="5">2.3.2.27</ecNumber>
    </recommendedName>
</protein>
<evidence type="ECO:0000256" key="16">
    <source>
        <dbReference type="SAM" id="MobiDB-lite"/>
    </source>
</evidence>
<feature type="domain" description="RING-type" evidence="18">
    <location>
        <begin position="266"/>
        <end position="305"/>
    </location>
</feature>
<feature type="compositionally biased region" description="Low complexity" evidence="16">
    <location>
        <begin position="312"/>
        <end position="322"/>
    </location>
</feature>
<feature type="compositionally biased region" description="Polar residues" evidence="16">
    <location>
        <begin position="323"/>
        <end position="334"/>
    </location>
</feature>
<comment type="subcellular location">
    <subcellularLocation>
        <location evidence="2">Endoplasmic reticulum membrane</location>
        <topology evidence="2">Multi-pass membrane protein</topology>
    </subcellularLocation>
</comment>
<dbReference type="Proteomes" id="UP000078546">
    <property type="component" value="Unassembled WGS sequence"/>
</dbReference>
<evidence type="ECO:0000313" key="22">
    <source>
        <dbReference type="Proteomes" id="UP000078560"/>
    </source>
</evidence>
<evidence type="ECO:0000256" key="11">
    <source>
        <dbReference type="ARBA" id="ARBA00022824"/>
    </source>
</evidence>
<dbReference type="Proteomes" id="UP000078560">
    <property type="component" value="Unassembled WGS sequence"/>
</dbReference>
<keyword evidence="7 17" id="KW-0812">Transmembrane</keyword>
<feature type="region of interest" description="Disordered" evidence="16">
    <location>
        <begin position="312"/>
        <end position="343"/>
    </location>
</feature>
<dbReference type="SUPFAM" id="SSF57850">
    <property type="entry name" value="RING/U-box"/>
    <property type="match status" value="1"/>
</dbReference>
<keyword evidence="11" id="KW-0256">Endoplasmic reticulum</keyword>
<dbReference type="AlphaFoldDB" id="A0A1A8WXB3"/>
<dbReference type="InterPro" id="IPR050731">
    <property type="entry name" value="HRD1_E3_ubiq-ligases"/>
</dbReference>
<evidence type="ECO:0000256" key="9">
    <source>
        <dbReference type="ARBA" id="ARBA00022771"/>
    </source>
</evidence>
<evidence type="ECO:0000256" key="1">
    <source>
        <dbReference type="ARBA" id="ARBA00000900"/>
    </source>
</evidence>
<dbReference type="InterPro" id="IPR011989">
    <property type="entry name" value="ARM-like"/>
</dbReference>
<gene>
    <name evidence="20" type="ORF">POVCU1_039440</name>
    <name evidence="19" type="ORF">POVCU2_0042720</name>
</gene>
<keyword evidence="10" id="KW-0833">Ubl conjugation pathway</keyword>
<dbReference type="Pfam" id="PF25563">
    <property type="entry name" value="TPR_SYVN1_N"/>
    <property type="match status" value="1"/>
</dbReference>
<feature type="transmembrane region" description="Helical" evidence="17">
    <location>
        <begin position="112"/>
        <end position="132"/>
    </location>
</feature>
<reference evidence="20" key="2">
    <citation type="submission" date="2016-05" db="EMBL/GenBank/DDBJ databases">
        <authorList>
            <person name="Lavstsen T."/>
            <person name="Jespersen J.S."/>
        </authorList>
    </citation>
    <scope>NUCLEOTIDE SEQUENCE [LARGE SCALE GENOMIC DNA]</scope>
</reference>
<dbReference type="GO" id="GO:0043161">
    <property type="term" value="P:proteasome-mediated ubiquitin-dependent protein catabolic process"/>
    <property type="evidence" value="ECO:0007669"/>
    <property type="project" value="TreeGrafter"/>
</dbReference>
<dbReference type="Pfam" id="PF13639">
    <property type="entry name" value="zf-RING_2"/>
    <property type="match status" value="1"/>
</dbReference>
<dbReference type="Gene3D" id="1.25.10.10">
    <property type="entry name" value="Leucine-rich Repeat Variant"/>
    <property type="match status" value="1"/>
</dbReference>
<proteinExistence type="inferred from homology"/>
<evidence type="ECO:0000256" key="2">
    <source>
        <dbReference type="ARBA" id="ARBA00004477"/>
    </source>
</evidence>
<evidence type="ECO:0000256" key="3">
    <source>
        <dbReference type="ARBA" id="ARBA00004906"/>
    </source>
</evidence>
<comment type="similarity">
    <text evidence="4">Belongs to the HRD1 family.</text>
</comment>
<keyword evidence="19" id="KW-0436">Ligase</keyword>
<dbReference type="GO" id="GO:0061630">
    <property type="term" value="F:ubiquitin protein ligase activity"/>
    <property type="evidence" value="ECO:0007669"/>
    <property type="project" value="UniProtKB-EC"/>
</dbReference>
<evidence type="ECO:0000313" key="19">
    <source>
        <dbReference type="EMBL" id="SBS87446.1"/>
    </source>
</evidence>
<evidence type="ECO:0000256" key="12">
    <source>
        <dbReference type="ARBA" id="ARBA00022833"/>
    </source>
</evidence>
<feature type="transmembrane region" description="Helical" evidence="17">
    <location>
        <begin position="144"/>
        <end position="164"/>
    </location>
</feature>
<keyword evidence="9 15" id="KW-0863">Zinc-finger</keyword>
<evidence type="ECO:0000256" key="5">
    <source>
        <dbReference type="ARBA" id="ARBA00012483"/>
    </source>
</evidence>
<dbReference type="EMBL" id="FLQU01000576">
    <property type="protein sequence ID" value="SBS87446.1"/>
    <property type="molecule type" value="Genomic_DNA"/>
</dbReference>
<evidence type="ECO:0000256" key="17">
    <source>
        <dbReference type="SAM" id="Phobius"/>
    </source>
</evidence>
<dbReference type="CDD" id="cd16479">
    <property type="entry name" value="RING-H2_synoviolin"/>
    <property type="match status" value="1"/>
</dbReference>
<dbReference type="GO" id="GO:0036503">
    <property type="term" value="P:ERAD pathway"/>
    <property type="evidence" value="ECO:0007669"/>
    <property type="project" value="TreeGrafter"/>
</dbReference>
<evidence type="ECO:0000313" key="20">
    <source>
        <dbReference type="EMBL" id="SBS97597.1"/>
    </source>
</evidence>
<dbReference type="PANTHER" id="PTHR22763:SF184">
    <property type="entry name" value="E3 UBIQUITIN-PROTEIN LIGASE SYNOVIOLIN"/>
    <property type="match status" value="1"/>
</dbReference>
<evidence type="ECO:0000313" key="21">
    <source>
        <dbReference type="Proteomes" id="UP000078546"/>
    </source>
</evidence>
<dbReference type="SUPFAM" id="SSF48371">
    <property type="entry name" value="ARM repeat"/>
    <property type="match status" value="1"/>
</dbReference>
<name>A0A1A8WXB3_PLAOA</name>
<dbReference type="PANTHER" id="PTHR22763">
    <property type="entry name" value="RING ZINC FINGER PROTEIN"/>
    <property type="match status" value="1"/>
</dbReference>
<evidence type="ECO:0000256" key="7">
    <source>
        <dbReference type="ARBA" id="ARBA00022692"/>
    </source>
</evidence>
<evidence type="ECO:0000256" key="4">
    <source>
        <dbReference type="ARBA" id="ARBA00010089"/>
    </source>
</evidence>
<dbReference type="EC" id="2.3.2.27" evidence="5"/>
<sequence>MKYNEFYSAVVYLSTEKFPRTIIYNFFMMVFIIMCKLLLNIFIGELRYLEVEQLIDNARAFIMDTILFLVLSKPTINGKEVSSIILIKYLCIIVILKAYHLIFELGIPRTRVLIKLFIFMCLLSVANLTMFTHFYKYSLKNSTMYLWLFFESLSIFESCQISILKFFVNIIDIKLNNGLSSKATILFFLDILHDIMSLIIFLIFILVFILNNFSNLPLHMTADIIHVVKTLISKFKSFQRYRELTKNIETKFMNATEEELKEVGTCIICRDDLKEGSKKLSCSHIFHVECLKSWFIQQQTCPICRTEIKPQSSESSGQSNGQLNAQNRQSNTEQNESKNEEKVNHLSIQEIITKASFLPNEDPLNLNDTCTVNDPSVKIENCAIFSQNVDTKDHIKILSDMCDYYRELCLSCLKEIDKINHSSVPANVMLRSIYGSMDYNILNKTEEDEVQKYLNKISHVPQMNVFKNYLEKILITDMKYTKDICSLISISVEGARGEAEPRSVPSFHPQKKTPNAYLEKRGEFLMPLPKPNSAFECKQQLSKKKKNNKIKGSKLAATERYSRIMAEINTPDDKVEDLKEFDNCEERRFSTKRKIEDNSSEETSKNECGQILKKMNWDMNNSEEIKLTDFVINYYYEWEDIPDFTNLPYGLINKEKDIALKNYKKHMETNVLIKECDAGIMKGYFNQVHTALDGSNIPPPCASTMITTIAGAAIDKHAGVQTDAHSIAFYIVYEDIREYLLKNQQKKTRLRNTHIHTDNNLRIEKDSRSRANYSESIMDKKQAHSHLKKEDNTAKVEDVNYNGDGDGDHCGSDCTRVDRGACWVNDFVSLTNLQIVAKGTSTLEDWQNLEEFLPYIIDYCCNPRSSICKNSFLTIKHICISLSLANNHLIMCKFFVHLFPYIVKKLDIKNNFLNICATNAIETFMLHSTSINNYEMLRLICDYSNDRNASISKKMSYFVYLFLKNLPKNDLKKFNLSNFSEPFLNFINAKLEKTKEYIKKTLTLFLEFRSEDYIIFSYLDGIKNKKNIIILEKQIRNLLRRDNPEPLKKKFATFHDFKNAKRLKDLTKTASFVL</sequence>
<dbReference type="Gene3D" id="3.30.40.10">
    <property type="entry name" value="Zinc/RING finger domain, C3HC4 (zinc finger)"/>
    <property type="match status" value="1"/>
</dbReference>
<feature type="transmembrane region" description="Helical" evidence="17">
    <location>
        <begin position="83"/>
        <end position="100"/>
    </location>
</feature>
<keyword evidence="13 17" id="KW-1133">Transmembrane helix</keyword>
<dbReference type="InterPro" id="IPR058051">
    <property type="entry name" value="Znf_RING_synoviolin"/>
</dbReference>
<dbReference type="GO" id="GO:0016874">
    <property type="term" value="F:ligase activity"/>
    <property type="evidence" value="ECO:0007669"/>
    <property type="project" value="UniProtKB-KW"/>
</dbReference>
<dbReference type="InterPro" id="IPR001841">
    <property type="entry name" value="Znf_RING"/>
</dbReference>
<dbReference type="InterPro" id="IPR013083">
    <property type="entry name" value="Znf_RING/FYVE/PHD"/>
</dbReference>
<comment type="catalytic activity">
    <reaction evidence="1">
        <text>S-ubiquitinyl-[E2 ubiquitin-conjugating enzyme]-L-cysteine + [acceptor protein]-L-lysine = [E2 ubiquitin-conjugating enzyme]-L-cysteine + N(6)-ubiquitinyl-[acceptor protein]-L-lysine.</text>
        <dbReference type="EC" id="2.3.2.27"/>
    </reaction>
</comment>
<accession>A0A1A8WXB3</accession>
<dbReference type="PROSITE" id="PS50089">
    <property type="entry name" value="ZF_RING_2"/>
    <property type="match status" value="1"/>
</dbReference>
<feature type="transmembrane region" description="Helical" evidence="17">
    <location>
        <begin position="185"/>
        <end position="210"/>
    </location>
</feature>
<evidence type="ECO:0000256" key="6">
    <source>
        <dbReference type="ARBA" id="ARBA00022679"/>
    </source>
</evidence>
<evidence type="ECO:0000256" key="14">
    <source>
        <dbReference type="ARBA" id="ARBA00023136"/>
    </source>
</evidence>
<dbReference type="InterPro" id="IPR057992">
    <property type="entry name" value="TPR_SYVN1_N"/>
</dbReference>
<keyword evidence="12" id="KW-0862">Zinc</keyword>
<evidence type="ECO:0000256" key="13">
    <source>
        <dbReference type="ARBA" id="ARBA00022989"/>
    </source>
</evidence>
<feature type="transmembrane region" description="Helical" evidence="17">
    <location>
        <begin position="22"/>
        <end position="42"/>
    </location>
</feature>
<evidence type="ECO:0000256" key="8">
    <source>
        <dbReference type="ARBA" id="ARBA00022723"/>
    </source>
</evidence>
<evidence type="ECO:0000259" key="18">
    <source>
        <dbReference type="PROSITE" id="PS50089"/>
    </source>
</evidence>
<dbReference type="InterPro" id="IPR016024">
    <property type="entry name" value="ARM-type_fold"/>
</dbReference>
<dbReference type="GO" id="GO:0008270">
    <property type="term" value="F:zinc ion binding"/>
    <property type="evidence" value="ECO:0007669"/>
    <property type="project" value="UniProtKB-KW"/>
</dbReference>
<evidence type="ECO:0000256" key="15">
    <source>
        <dbReference type="PROSITE-ProRule" id="PRU00175"/>
    </source>
</evidence>
<comment type="pathway">
    <text evidence="3">Protein modification; protein ubiquitination.</text>
</comment>
<keyword evidence="8" id="KW-0479">Metal-binding</keyword>
<organism evidence="20 21">
    <name type="scientific">Plasmodium ovale curtisi</name>
    <dbReference type="NCBI Taxonomy" id="864141"/>
    <lineage>
        <taxon>Eukaryota</taxon>
        <taxon>Sar</taxon>
        <taxon>Alveolata</taxon>
        <taxon>Apicomplexa</taxon>
        <taxon>Aconoidasida</taxon>
        <taxon>Haemosporida</taxon>
        <taxon>Plasmodiidae</taxon>
        <taxon>Plasmodium</taxon>
        <taxon>Plasmodium (Plasmodium)</taxon>
    </lineage>
</organism>
<evidence type="ECO:0000256" key="10">
    <source>
        <dbReference type="ARBA" id="ARBA00022786"/>
    </source>
</evidence>
<reference evidence="21 22" key="1">
    <citation type="submission" date="2016-05" db="EMBL/GenBank/DDBJ databases">
        <authorList>
            <person name="Naeem Raeece"/>
        </authorList>
    </citation>
    <scope>NUCLEOTIDE SEQUENCE [LARGE SCALE GENOMIC DNA]</scope>
</reference>
<dbReference type="FunFam" id="3.30.40.10:FF:000564">
    <property type="entry name" value="ERAD-associated E3 ubiquitin-protein ligase HRD1"/>
    <property type="match status" value="1"/>
</dbReference>